<dbReference type="PROSITE" id="PS50883">
    <property type="entry name" value="EAL"/>
    <property type="match status" value="1"/>
</dbReference>
<dbReference type="Gene3D" id="3.20.20.450">
    <property type="entry name" value="EAL domain"/>
    <property type="match status" value="1"/>
</dbReference>
<reference evidence="3 4" key="1">
    <citation type="submission" date="2019-04" db="EMBL/GenBank/DDBJ databases">
        <authorList>
            <person name="Schori C."/>
            <person name="Ahrens C."/>
        </authorList>
    </citation>
    <scope>NUCLEOTIDE SEQUENCE [LARGE SCALE GENOMIC DNA]</scope>
    <source>
        <strain evidence="3 4">DSM 2950</strain>
    </source>
</reference>
<dbReference type="SMART" id="SM00052">
    <property type="entry name" value="EAL"/>
    <property type="match status" value="1"/>
</dbReference>
<dbReference type="PANTHER" id="PTHR33121">
    <property type="entry name" value="CYCLIC DI-GMP PHOSPHODIESTERASE PDEF"/>
    <property type="match status" value="1"/>
</dbReference>
<dbReference type="SUPFAM" id="SSF55073">
    <property type="entry name" value="Nucleotide cyclase"/>
    <property type="match status" value="1"/>
</dbReference>
<dbReference type="InterPro" id="IPR035919">
    <property type="entry name" value="EAL_sf"/>
</dbReference>
<keyword evidence="1" id="KW-1133">Transmembrane helix</keyword>
<evidence type="ECO:0000313" key="4">
    <source>
        <dbReference type="Proteomes" id="UP000515789"/>
    </source>
</evidence>
<dbReference type="InterPro" id="IPR043128">
    <property type="entry name" value="Rev_trsase/Diguanyl_cyclase"/>
</dbReference>
<dbReference type="Proteomes" id="UP000515789">
    <property type="component" value="Chromosome"/>
</dbReference>
<feature type="domain" description="EAL" evidence="2">
    <location>
        <begin position="408"/>
        <end position="659"/>
    </location>
</feature>
<keyword evidence="1" id="KW-0472">Membrane</keyword>
<gene>
    <name evidence="3" type="ORF">E5259_04925</name>
</gene>
<name>A0A7G5MQV3_9FIRM</name>
<dbReference type="EMBL" id="CP039126">
    <property type="protein sequence ID" value="QMW76996.1"/>
    <property type="molecule type" value="Genomic_DNA"/>
</dbReference>
<dbReference type="AlphaFoldDB" id="A0A7G5MQV3"/>
<proteinExistence type="predicted"/>
<feature type="transmembrane region" description="Helical" evidence="1">
    <location>
        <begin position="206"/>
        <end position="230"/>
    </location>
</feature>
<accession>A0A7G5MQV3</accession>
<sequence length="662" mass="76538">MYGVRSRGRRYNSPRLVKKRGKQEMRSRMTGKISRQIKICLAALVLAVVFFTPSVCRAGNEIYVAGMPESWPFEFYDEKEETYQGVLPELLEEAGEAAGIGVKYIKPSKKDRRLDLAGNIQADAVWTLGLTEDEIKDAGLKKGRDLILYEEDGKEKSISLAYTKSMETADIEKLEKAFQNIDTAKIQGAYAAYAAKGDSSAGKANGYLWIILGLVIFSACILVIFPAFFLKKRHQMELMAYRDDVTGRDNLTSWKQKFSKYIVEENRNRYAVLFLYAGIDVVSHIYGYKEAENALQLISDTCEPLIKQEKEAFTRFNEFYYVFFVEYTGIEKLKERIRDMQESVAEEFKKKEKKYFLELHTGIYRMTSVDEDPLKTIQFSEVAMEYARMHVQDYALYDEYVERETISGYAMEHEAIHGLMHQEFIMYLQPMVSLNSGKICGAEALVRWQNPNRGLLRPNEFLNVMKRKQLTGKMNIEIYRQGCQFLKQEAEKGNCLRLLFNFTVENIGDEQFANHLDAIAEQYKIPRKQIIVQLNQMVEMSQSDIYVKTIKQLRKFGFDVYLAGLELDRVFFNYLYCGINGIKLRQEMISEIHKPEGKVVVRSVVELCRKLNLEVLCVGVESEEQEKFLKDLGCTMVSGFRYYYPVSREVFSELEEDKQAGS</sequence>
<dbReference type="Gene3D" id="3.30.70.270">
    <property type="match status" value="1"/>
</dbReference>
<evidence type="ECO:0000256" key="1">
    <source>
        <dbReference type="SAM" id="Phobius"/>
    </source>
</evidence>
<evidence type="ECO:0000313" key="3">
    <source>
        <dbReference type="EMBL" id="QMW76996.1"/>
    </source>
</evidence>
<dbReference type="InterPro" id="IPR000160">
    <property type="entry name" value="GGDEF_dom"/>
</dbReference>
<dbReference type="PANTHER" id="PTHR33121:SF70">
    <property type="entry name" value="SIGNALING PROTEIN YKOW"/>
    <property type="match status" value="1"/>
</dbReference>
<keyword evidence="1" id="KW-0812">Transmembrane</keyword>
<organism evidence="3 4">
    <name type="scientific">Blautia producta</name>
    <dbReference type="NCBI Taxonomy" id="33035"/>
    <lineage>
        <taxon>Bacteria</taxon>
        <taxon>Bacillati</taxon>
        <taxon>Bacillota</taxon>
        <taxon>Clostridia</taxon>
        <taxon>Lachnospirales</taxon>
        <taxon>Lachnospiraceae</taxon>
        <taxon>Blautia</taxon>
    </lineage>
</organism>
<dbReference type="Pfam" id="PF00990">
    <property type="entry name" value="GGDEF"/>
    <property type="match status" value="1"/>
</dbReference>
<dbReference type="InterPro" id="IPR050706">
    <property type="entry name" value="Cyclic-di-GMP_PDE-like"/>
</dbReference>
<dbReference type="InterPro" id="IPR029787">
    <property type="entry name" value="Nucleotide_cyclase"/>
</dbReference>
<dbReference type="SUPFAM" id="SSF141868">
    <property type="entry name" value="EAL domain-like"/>
    <property type="match status" value="1"/>
</dbReference>
<evidence type="ECO:0000259" key="2">
    <source>
        <dbReference type="PROSITE" id="PS50883"/>
    </source>
</evidence>
<dbReference type="Pfam" id="PF00563">
    <property type="entry name" value="EAL"/>
    <property type="match status" value="1"/>
</dbReference>
<dbReference type="GO" id="GO:0071111">
    <property type="term" value="F:cyclic-guanylate-specific phosphodiesterase activity"/>
    <property type="evidence" value="ECO:0007669"/>
    <property type="project" value="InterPro"/>
</dbReference>
<dbReference type="InterPro" id="IPR001633">
    <property type="entry name" value="EAL_dom"/>
</dbReference>
<protein>
    <submittedName>
        <fullName evidence="3">EAL domain-containing protein</fullName>
    </submittedName>
</protein>
<dbReference type="CDD" id="cd01948">
    <property type="entry name" value="EAL"/>
    <property type="match status" value="1"/>
</dbReference>